<dbReference type="InterPro" id="IPR037278">
    <property type="entry name" value="ARFGAP/RecO"/>
</dbReference>
<evidence type="ECO:0000256" key="4">
    <source>
        <dbReference type="ARBA" id="ARBA00022833"/>
    </source>
</evidence>
<protein>
    <recommendedName>
        <fullName evidence="7">Arf-GAP domain-containing protein</fullName>
    </recommendedName>
</protein>
<dbReference type="Proteomes" id="UP000467841">
    <property type="component" value="Unassembled WGS sequence"/>
</dbReference>
<dbReference type="EMBL" id="CACVBM020000104">
    <property type="protein sequence ID" value="CAA7014301.1"/>
    <property type="molecule type" value="Genomic_DNA"/>
</dbReference>
<dbReference type="SMART" id="SM00105">
    <property type="entry name" value="ArfGap"/>
    <property type="match status" value="1"/>
</dbReference>
<feature type="domain" description="Arf-GAP" evidence="7">
    <location>
        <begin position="9"/>
        <end position="138"/>
    </location>
</feature>
<keyword evidence="1" id="KW-0343">GTPase activation</keyword>
<dbReference type="GO" id="GO:0005096">
    <property type="term" value="F:GTPase activator activity"/>
    <property type="evidence" value="ECO:0007669"/>
    <property type="project" value="UniProtKB-KW"/>
</dbReference>
<dbReference type="InterPro" id="IPR038508">
    <property type="entry name" value="ArfGAP_dom_sf"/>
</dbReference>
<accession>A0A6D2HEB1</accession>
<sequence>MAFDNLTERTVFRKIQEKPENKVCFDCNADDSTWASVTYGVFLCMDCSSAHRNLGVHISFVRSTSLDSWSHEQLRAMMFGGNNRAQVFFKQQGWHYAGRFEAEKYISRAAILYRQILAKEVASDYAAKVELPPQESSCVKREATGKKPIGAKTTGALGAWKLTTKPDGKLYEQTAEESSWSANSKSGIDSSLTTRFELEDELQSGGKSGGGTQVLSHVSPPKSSSSSSRVVLVEESDAARKRFLHAKSISSAQFFGDSAQSETTNEELLLKNDSSLVGNIVGKTKENLDSLAFAIKDAFFKMSSQDHVLYTLRRDLSDLMQIIYGKDADAIPFATRLRWVDDVCIRVRIATLGENAFREDQTDLVNGIRRDAHDLMEELRCRQKLLLREQQFFGNRID</sequence>
<dbReference type="PROSITE" id="PS50115">
    <property type="entry name" value="ARFGAP"/>
    <property type="match status" value="1"/>
</dbReference>
<dbReference type="CDD" id="cd08831">
    <property type="entry name" value="ArfGap_ArfGap2_3_like"/>
    <property type="match status" value="1"/>
</dbReference>
<dbReference type="GO" id="GO:0000139">
    <property type="term" value="C:Golgi membrane"/>
    <property type="evidence" value="ECO:0007669"/>
    <property type="project" value="GOC"/>
</dbReference>
<evidence type="ECO:0000256" key="3">
    <source>
        <dbReference type="ARBA" id="ARBA00022771"/>
    </source>
</evidence>
<evidence type="ECO:0000256" key="5">
    <source>
        <dbReference type="PROSITE-ProRule" id="PRU00288"/>
    </source>
</evidence>
<name>A0A6D2HEB1_9BRAS</name>
<keyword evidence="10" id="KW-1185">Reference proteome</keyword>
<keyword evidence="3 5" id="KW-0863">Zinc-finger</keyword>
<evidence type="ECO:0000256" key="1">
    <source>
        <dbReference type="ARBA" id="ARBA00022468"/>
    </source>
</evidence>
<dbReference type="Pfam" id="PF01412">
    <property type="entry name" value="ArfGap"/>
    <property type="match status" value="1"/>
</dbReference>
<dbReference type="PRINTS" id="PR00405">
    <property type="entry name" value="REVINTRACTNG"/>
</dbReference>
<keyword evidence="4" id="KW-0862">Zinc</keyword>
<dbReference type="GO" id="GO:0048205">
    <property type="term" value="P:COPI coating of Golgi vesicle"/>
    <property type="evidence" value="ECO:0007669"/>
    <property type="project" value="TreeGrafter"/>
</dbReference>
<dbReference type="AlphaFoldDB" id="A0A6D2HEB1"/>
<evidence type="ECO:0000256" key="2">
    <source>
        <dbReference type="ARBA" id="ARBA00022723"/>
    </source>
</evidence>
<dbReference type="EMBL" id="CACVBM020001075">
    <property type="protein sequence ID" value="CAA7029039.1"/>
    <property type="molecule type" value="Genomic_DNA"/>
</dbReference>
<proteinExistence type="predicted"/>
<dbReference type="SUPFAM" id="SSF57863">
    <property type="entry name" value="ArfGap/RecO-like zinc finger"/>
    <property type="match status" value="1"/>
</dbReference>
<dbReference type="PANTHER" id="PTHR45686">
    <property type="entry name" value="ADP-RIBOSYLATION FACTOR GTPASE ACTIVATING PROTEIN 3, ISOFORM H-RELATED"/>
    <property type="match status" value="1"/>
</dbReference>
<dbReference type="GO" id="GO:0008270">
    <property type="term" value="F:zinc ion binding"/>
    <property type="evidence" value="ECO:0007669"/>
    <property type="project" value="UniProtKB-KW"/>
</dbReference>
<dbReference type="Gene3D" id="1.10.220.150">
    <property type="entry name" value="Arf GTPase activating protein"/>
    <property type="match status" value="1"/>
</dbReference>
<dbReference type="OrthoDB" id="983479at2759"/>
<dbReference type="InterPro" id="IPR001164">
    <property type="entry name" value="ArfGAP_dom"/>
</dbReference>
<organism evidence="8 10">
    <name type="scientific">Microthlaspi erraticum</name>
    <dbReference type="NCBI Taxonomy" id="1685480"/>
    <lineage>
        <taxon>Eukaryota</taxon>
        <taxon>Viridiplantae</taxon>
        <taxon>Streptophyta</taxon>
        <taxon>Embryophyta</taxon>
        <taxon>Tracheophyta</taxon>
        <taxon>Spermatophyta</taxon>
        <taxon>Magnoliopsida</taxon>
        <taxon>eudicotyledons</taxon>
        <taxon>Gunneridae</taxon>
        <taxon>Pentapetalae</taxon>
        <taxon>rosids</taxon>
        <taxon>malvids</taxon>
        <taxon>Brassicales</taxon>
        <taxon>Brassicaceae</taxon>
        <taxon>Coluteocarpeae</taxon>
        <taxon>Microthlaspi</taxon>
    </lineage>
</organism>
<feature type="region of interest" description="Disordered" evidence="6">
    <location>
        <begin position="202"/>
        <end position="230"/>
    </location>
</feature>
<gene>
    <name evidence="8" type="ORF">MERR_LOCUS1535</name>
    <name evidence="9" type="ORF">MERR_LOCUS16274</name>
</gene>
<evidence type="ECO:0000256" key="6">
    <source>
        <dbReference type="SAM" id="MobiDB-lite"/>
    </source>
</evidence>
<evidence type="ECO:0000313" key="10">
    <source>
        <dbReference type="Proteomes" id="UP000467841"/>
    </source>
</evidence>
<feature type="compositionally biased region" description="Low complexity" evidence="6">
    <location>
        <begin position="214"/>
        <end position="230"/>
    </location>
</feature>
<keyword evidence="2" id="KW-0479">Metal-binding</keyword>
<evidence type="ECO:0000313" key="9">
    <source>
        <dbReference type="EMBL" id="CAA7029039.1"/>
    </source>
</evidence>
<evidence type="ECO:0000259" key="7">
    <source>
        <dbReference type="PROSITE" id="PS50115"/>
    </source>
</evidence>
<reference evidence="8 10" key="1">
    <citation type="submission" date="2020-01" db="EMBL/GenBank/DDBJ databases">
        <authorList>
            <person name="Mishra B."/>
        </authorList>
    </citation>
    <scope>NUCLEOTIDE SEQUENCE [LARGE SCALE GENOMIC DNA]</scope>
</reference>
<evidence type="ECO:0000313" key="8">
    <source>
        <dbReference type="EMBL" id="CAA7014301.1"/>
    </source>
</evidence>
<dbReference type="PANTHER" id="PTHR45686:SF4">
    <property type="entry name" value="ADP-RIBOSYLATION FACTOR GTPASE ACTIVATING PROTEIN 3, ISOFORM H"/>
    <property type="match status" value="1"/>
</dbReference>